<evidence type="ECO:0000313" key="2">
    <source>
        <dbReference type="Proteomes" id="UP000244197"/>
    </source>
</evidence>
<proteinExistence type="predicted"/>
<dbReference type="AlphaFoldDB" id="A0A2T5ETE0"/>
<keyword evidence="1" id="KW-0418">Kinase</keyword>
<dbReference type="EMBL" id="PIFK01000031">
    <property type="protein sequence ID" value="PTP31259.1"/>
    <property type="molecule type" value="Genomic_DNA"/>
</dbReference>
<dbReference type="RefSeq" id="WP_017090612.1">
    <property type="nucleotide sequence ID" value="NZ_MCWO01000396.1"/>
</dbReference>
<dbReference type="Gene3D" id="3.30.460.10">
    <property type="entry name" value="Beta Polymerase, domain 2"/>
    <property type="match status" value="1"/>
</dbReference>
<protein>
    <submittedName>
        <fullName evidence="1">GTP pyrophosphokinase</fullName>
    </submittedName>
</protein>
<sequence length="184" mass="22508">MKEQVKKLIEEINRIHKEFSESCFDQGMFEQVKLSRTISNVPASHIYKYRLVLHESINDYLMTSHIELKYFYRVKTRESIDDKITRYSERDNQYPVNSWLNDIFGARIILTKSEIAEVMEELDNWQDELGLKNWYLRDKEGYKGLHIYFKNRSNFYFPWELQIWDKDDLRSNVENHEKFKRSFI</sequence>
<keyword evidence="1" id="KW-0808">Transferase</keyword>
<gene>
    <name evidence="1" type="ORF">CWO07_16025</name>
</gene>
<comment type="caution">
    <text evidence="1">The sequence shown here is derived from an EMBL/GenBank/DDBJ whole genome shotgun (WGS) entry which is preliminary data.</text>
</comment>
<evidence type="ECO:0000313" key="1">
    <source>
        <dbReference type="EMBL" id="PTP31259.1"/>
    </source>
</evidence>
<name>A0A2T5ETE0_VIBSP</name>
<organism evidence="1 2">
    <name type="scientific">Vibrio splendidus</name>
    <dbReference type="NCBI Taxonomy" id="29497"/>
    <lineage>
        <taxon>Bacteria</taxon>
        <taxon>Pseudomonadati</taxon>
        <taxon>Pseudomonadota</taxon>
        <taxon>Gammaproteobacteria</taxon>
        <taxon>Vibrionales</taxon>
        <taxon>Vibrionaceae</taxon>
        <taxon>Vibrio</taxon>
    </lineage>
</organism>
<dbReference type="InterPro" id="IPR043519">
    <property type="entry name" value="NT_sf"/>
</dbReference>
<dbReference type="GO" id="GO:0016301">
    <property type="term" value="F:kinase activity"/>
    <property type="evidence" value="ECO:0007669"/>
    <property type="project" value="UniProtKB-KW"/>
</dbReference>
<dbReference type="Proteomes" id="UP000244197">
    <property type="component" value="Unassembled WGS sequence"/>
</dbReference>
<accession>A0A2T5ETE0</accession>
<reference evidence="1 2" key="1">
    <citation type="submission" date="2017-11" db="EMBL/GenBank/DDBJ databases">
        <title>Population delineation of vibrios coincides with oyster pathogenicity.</title>
        <authorList>
            <person name="Bruto M."/>
            <person name="Labreuche Y."/>
            <person name="James A."/>
            <person name="Piel D."/>
            <person name="Chenivesse S."/>
            <person name="Petton B."/>
            <person name="Polz M.F."/>
            <person name="Le Roux F."/>
        </authorList>
    </citation>
    <scope>NUCLEOTIDE SEQUENCE [LARGE SCALE GENOMIC DNA]</scope>
    <source>
        <strain evidence="1 2">FF_144</strain>
    </source>
</reference>
<dbReference type="SUPFAM" id="SSF81301">
    <property type="entry name" value="Nucleotidyltransferase"/>
    <property type="match status" value="1"/>
</dbReference>